<comment type="caution">
    <text evidence="3">The sequence shown here is derived from an EMBL/GenBank/DDBJ whole genome shotgun (WGS) entry which is preliminary data.</text>
</comment>
<gene>
    <name evidence="3" type="ORF">BC643_3562</name>
</gene>
<organism evidence="3 4">
    <name type="scientific">Mangrovibacterium diazotrophicum</name>
    <dbReference type="NCBI Taxonomy" id="1261403"/>
    <lineage>
        <taxon>Bacteria</taxon>
        <taxon>Pseudomonadati</taxon>
        <taxon>Bacteroidota</taxon>
        <taxon>Bacteroidia</taxon>
        <taxon>Marinilabiliales</taxon>
        <taxon>Prolixibacteraceae</taxon>
        <taxon>Mangrovibacterium</taxon>
    </lineage>
</organism>
<dbReference type="InterPro" id="IPR005545">
    <property type="entry name" value="YCII"/>
</dbReference>
<dbReference type="PANTHER" id="PTHR37828">
    <property type="entry name" value="GSR2449 PROTEIN"/>
    <property type="match status" value="1"/>
</dbReference>
<dbReference type="AlphaFoldDB" id="A0A419VYU7"/>
<dbReference type="InterPro" id="IPR011008">
    <property type="entry name" value="Dimeric_a/b-barrel"/>
</dbReference>
<evidence type="ECO:0000259" key="2">
    <source>
        <dbReference type="Pfam" id="PF03795"/>
    </source>
</evidence>
<evidence type="ECO:0000256" key="1">
    <source>
        <dbReference type="ARBA" id="ARBA00007689"/>
    </source>
</evidence>
<proteinExistence type="inferred from homology"/>
<evidence type="ECO:0000313" key="4">
    <source>
        <dbReference type="Proteomes" id="UP000283387"/>
    </source>
</evidence>
<comment type="similarity">
    <text evidence="1">Belongs to the YciI family.</text>
</comment>
<dbReference type="Proteomes" id="UP000283387">
    <property type="component" value="Unassembled WGS sequence"/>
</dbReference>
<keyword evidence="4" id="KW-1185">Reference proteome</keyword>
<dbReference type="SUPFAM" id="SSF54909">
    <property type="entry name" value="Dimeric alpha+beta barrel"/>
    <property type="match status" value="1"/>
</dbReference>
<dbReference type="PANTHER" id="PTHR37828:SF1">
    <property type="entry name" value="YCII-RELATED DOMAIN-CONTAINING PROTEIN"/>
    <property type="match status" value="1"/>
</dbReference>
<dbReference type="Pfam" id="PF03795">
    <property type="entry name" value="YCII"/>
    <property type="match status" value="1"/>
</dbReference>
<protein>
    <submittedName>
        <fullName evidence="3">Uncharacterized protein YciI</fullName>
    </submittedName>
</protein>
<name>A0A419VYU7_9BACT</name>
<evidence type="ECO:0000313" key="3">
    <source>
        <dbReference type="EMBL" id="RKD88413.1"/>
    </source>
</evidence>
<dbReference type="EMBL" id="RAPN01000002">
    <property type="protein sequence ID" value="RKD88413.1"/>
    <property type="molecule type" value="Genomic_DNA"/>
</dbReference>
<accession>A0A419VYU7</accession>
<feature type="domain" description="YCII-related" evidence="2">
    <location>
        <begin position="1"/>
        <end position="81"/>
    </location>
</feature>
<dbReference type="OrthoDB" id="9814407at2"/>
<sequence length="92" mass="10516">MFLISLEYKVPFEEIEPHLGDHISFVTKYVESGVFLLTGRKIPRTGGVLLARVENREQLMGLLGEDPFMEFKLANFEITEFELSRVSPELLG</sequence>
<reference evidence="3 4" key="1">
    <citation type="submission" date="2018-09" db="EMBL/GenBank/DDBJ databases">
        <title>Genomic Encyclopedia of Archaeal and Bacterial Type Strains, Phase II (KMG-II): from individual species to whole genera.</title>
        <authorList>
            <person name="Goeker M."/>
        </authorList>
    </citation>
    <scope>NUCLEOTIDE SEQUENCE [LARGE SCALE GENOMIC DNA]</scope>
    <source>
        <strain evidence="3 4">DSM 27148</strain>
    </source>
</reference>
<dbReference type="RefSeq" id="WP_120274575.1">
    <property type="nucleotide sequence ID" value="NZ_RAPN01000002.1"/>
</dbReference>